<dbReference type="InterPro" id="IPR046936">
    <property type="entry name" value="BIM1-like"/>
</dbReference>
<keyword evidence="6" id="KW-0325">Glycoprotein</keyword>
<evidence type="ECO:0000313" key="11">
    <source>
        <dbReference type="Proteomes" id="UP001388673"/>
    </source>
</evidence>
<dbReference type="AlphaFoldDB" id="A0AAW0Z4J7"/>
<keyword evidence="4 8" id="KW-0732">Signal</keyword>
<evidence type="ECO:0000256" key="6">
    <source>
        <dbReference type="ARBA" id="ARBA00023180"/>
    </source>
</evidence>
<organism evidence="10 11">
    <name type="scientific">Kwoniella newhampshirensis</name>
    <dbReference type="NCBI Taxonomy" id="1651941"/>
    <lineage>
        <taxon>Eukaryota</taxon>
        <taxon>Fungi</taxon>
        <taxon>Dikarya</taxon>
        <taxon>Basidiomycota</taxon>
        <taxon>Agaricomycotina</taxon>
        <taxon>Tremellomycetes</taxon>
        <taxon>Tremellales</taxon>
        <taxon>Cryptococcaceae</taxon>
        <taxon>Kwoniella</taxon>
    </lineage>
</organism>
<evidence type="ECO:0000259" key="9">
    <source>
        <dbReference type="Pfam" id="PF20238"/>
    </source>
</evidence>
<sequence>MFTVKSLLVASALASTALAHFTLDYPTSRGFDDENEPQFCGGFSSVETRQPFPLGQGPIHIDSHHPLATVVAFISTSENPTSFGDFNTTSNGTSIPLATPIFQVAEGDSCFNVDLGGLNVGLSNGSLVTLQVQFDGGDGALYQCTDLVLIEGYNVPSNETCTSDAAHTNATSSSSALPSASATSSSGSSATSSAATSASASGSAASGAASSAAMAQKEVIGWGLVGSLIGLAGVAML</sequence>
<keyword evidence="11" id="KW-1185">Reference proteome</keyword>
<dbReference type="KEGG" id="kne:92178230"/>
<proteinExistence type="predicted"/>
<evidence type="ECO:0000256" key="8">
    <source>
        <dbReference type="SAM" id="SignalP"/>
    </source>
</evidence>
<dbReference type="EMBL" id="JBCAWK010000002">
    <property type="protein sequence ID" value="KAK8865823.1"/>
    <property type="molecule type" value="Genomic_DNA"/>
</dbReference>
<evidence type="ECO:0000256" key="7">
    <source>
        <dbReference type="ARBA" id="ARBA00023288"/>
    </source>
</evidence>
<evidence type="ECO:0000256" key="4">
    <source>
        <dbReference type="ARBA" id="ARBA00022729"/>
    </source>
</evidence>
<keyword evidence="5" id="KW-0472">Membrane</keyword>
<feature type="chain" id="PRO_5043362576" description="Copper acquisition factor BIM1-like domain-containing protein" evidence="8">
    <location>
        <begin position="20"/>
        <end position="237"/>
    </location>
</feature>
<protein>
    <recommendedName>
        <fullName evidence="9">Copper acquisition factor BIM1-like domain-containing protein</fullName>
    </recommendedName>
</protein>
<dbReference type="Pfam" id="PF20238">
    <property type="entry name" value="BIM1-like_dom"/>
    <property type="match status" value="1"/>
</dbReference>
<dbReference type="GO" id="GO:0005886">
    <property type="term" value="C:plasma membrane"/>
    <property type="evidence" value="ECO:0007669"/>
    <property type="project" value="UniProtKB-SubCell"/>
</dbReference>
<evidence type="ECO:0000256" key="1">
    <source>
        <dbReference type="ARBA" id="ARBA00004609"/>
    </source>
</evidence>
<feature type="signal peptide" evidence="8">
    <location>
        <begin position="1"/>
        <end position="19"/>
    </location>
</feature>
<comment type="caution">
    <text evidence="10">The sequence shown here is derived from an EMBL/GenBank/DDBJ whole genome shotgun (WGS) entry which is preliminary data.</text>
</comment>
<keyword evidence="3" id="KW-0336">GPI-anchor</keyword>
<gene>
    <name evidence="10" type="ORF">IAR55_000971</name>
</gene>
<evidence type="ECO:0000313" key="10">
    <source>
        <dbReference type="EMBL" id="KAK8865823.1"/>
    </source>
</evidence>
<dbReference type="GO" id="GO:0098552">
    <property type="term" value="C:side of membrane"/>
    <property type="evidence" value="ECO:0007669"/>
    <property type="project" value="UniProtKB-KW"/>
</dbReference>
<dbReference type="Proteomes" id="UP001388673">
    <property type="component" value="Unassembled WGS sequence"/>
</dbReference>
<dbReference type="RefSeq" id="XP_066805302.1">
    <property type="nucleotide sequence ID" value="XM_066944101.1"/>
</dbReference>
<dbReference type="GeneID" id="92178230"/>
<dbReference type="CDD" id="cd21176">
    <property type="entry name" value="LPMO_auxiliary-like"/>
    <property type="match status" value="1"/>
</dbReference>
<name>A0AAW0Z4J7_9TREE</name>
<keyword evidence="7" id="KW-0449">Lipoprotein</keyword>
<dbReference type="InterPro" id="IPR046530">
    <property type="entry name" value="BIM1-like_dom"/>
</dbReference>
<evidence type="ECO:0000256" key="5">
    <source>
        <dbReference type="ARBA" id="ARBA00023136"/>
    </source>
</evidence>
<accession>A0AAW0Z4J7</accession>
<evidence type="ECO:0000256" key="2">
    <source>
        <dbReference type="ARBA" id="ARBA00022475"/>
    </source>
</evidence>
<evidence type="ECO:0000256" key="3">
    <source>
        <dbReference type="ARBA" id="ARBA00022622"/>
    </source>
</evidence>
<dbReference type="PANTHER" id="PTHR34992:SF11">
    <property type="entry name" value="COPPER ACQUISITION FACTOR BIM1-LIKE DOMAIN-CONTAINING PROTEIN"/>
    <property type="match status" value="1"/>
</dbReference>
<keyword evidence="2" id="KW-1003">Cell membrane</keyword>
<reference evidence="10 11" key="1">
    <citation type="journal article" date="2024" name="bioRxiv">
        <title>Comparative genomics of Cryptococcus and Kwoniella reveals pathogenesis evolution and contrasting karyotype dynamics via intercentromeric recombination or chromosome fusion.</title>
        <authorList>
            <person name="Coelho M.A."/>
            <person name="David-Palma M."/>
            <person name="Shea T."/>
            <person name="Bowers K."/>
            <person name="McGinley-Smith S."/>
            <person name="Mohammad A.W."/>
            <person name="Gnirke A."/>
            <person name="Yurkov A.M."/>
            <person name="Nowrousian M."/>
            <person name="Sun S."/>
            <person name="Cuomo C.A."/>
            <person name="Heitman J."/>
        </authorList>
    </citation>
    <scope>NUCLEOTIDE SEQUENCE [LARGE SCALE GENOMIC DNA]</scope>
    <source>
        <strain evidence="10 11">CBS 13917</strain>
    </source>
</reference>
<dbReference type="PANTHER" id="PTHR34992">
    <property type="entry name" value="HYPHAL ANASTAMOSIS-7 PROTEIN"/>
    <property type="match status" value="1"/>
</dbReference>
<feature type="domain" description="Copper acquisition factor BIM1-like" evidence="9">
    <location>
        <begin position="19"/>
        <end position="163"/>
    </location>
</feature>
<comment type="subcellular location">
    <subcellularLocation>
        <location evidence="1">Cell membrane</location>
        <topology evidence="1">Lipid-anchor</topology>
        <topology evidence="1">GPI-anchor</topology>
    </subcellularLocation>
</comment>